<dbReference type="Proteomes" id="UP000276991">
    <property type="component" value="Unassembled WGS sequence"/>
</dbReference>
<evidence type="ECO:0000313" key="2">
    <source>
        <dbReference type="Proteomes" id="UP000276991"/>
    </source>
</evidence>
<name>A0A498SAX6_ACAVI</name>
<dbReference type="PANTHER" id="PTHR22774:SF11">
    <property type="entry name" value="CHOREIN N-TERMINAL DOMAIN-CONTAINING PROTEIN"/>
    <property type="match status" value="1"/>
</dbReference>
<sequence length="780" mass="88911">MNRSKEISSPNHVALLCKGQNDFPRFVRNITADQISVQILSGKGELKNIELNEIVLSEVGFFFGVLELPTWLQIKRAVCNRIAVSVPWTKLKSQPVKLFIDEVQVQVELSSEVVVGYGSNPLSAFGDSTYGFANRVAEGMSLYVNSVEINFDSGVFRGSLTLSRLAVESKSPGWQTVNDLRYTRIVDTNTDKLLMFKMVTWQLLRIEVSAKADSLQNATNAPLRLITSNGKTRISVKKSTTGMSLLKLEPQDGSVLGGRIQVILDHILWIATLPQVRSTIKFYDHIMNIIKTAPKKLPKIYHTQRAETKMPMIMKPRTSISVSTLFRSFDVERTSYHVYVSKIDLHLCDDDRTSENYPRDWDILCGALQVTLIRLSVDFYPANNALSDRSDWIRYDNTNHCATWIHKVLHFHLRNVCSELDADAQCQIVDMWPNLMSQNCVIRMSDIIVQCVTDTNSTKEALFNLFMSDRKSNTATESNSPLFHLEFTAFYHPIFENFPVPPNITHLLLGPFFFVFDQRTIRWILFVINDIKNALQISNAMLEVTKITKTYLRLDLLMPKIIIPFGEPFISDKRFARRIVITINTLLATNCEAFSGNESYSFFKSVPWNMVDFIDCANLLVGKEQLKEFILQLTQNMFGEIDQAERIWINTSSVQINTDFGEGRWSRLLLADVALRALFDVKPRKVSVALQTLERIRVAVDHFQFVQIMRLVSRISDFVNQLVSDQKFFSANRNNGNGATVEIFCFFEEGEINIILPNEPVPTPYDLQEKVLRSPISSNG</sequence>
<dbReference type="AlphaFoldDB" id="A0A498SAX6"/>
<reference evidence="1 2" key="1">
    <citation type="submission" date="2018-08" db="EMBL/GenBank/DDBJ databases">
        <authorList>
            <person name="Laetsch R D."/>
            <person name="Stevens L."/>
            <person name="Kumar S."/>
            <person name="Blaxter L. M."/>
        </authorList>
    </citation>
    <scope>NUCLEOTIDE SEQUENCE [LARGE SCALE GENOMIC DNA]</scope>
</reference>
<dbReference type="Pfam" id="PF24917">
    <property type="entry name" value="BLTP3A_B"/>
    <property type="match status" value="2"/>
</dbReference>
<dbReference type="InterPro" id="IPR026728">
    <property type="entry name" value="BLTP3A/B"/>
</dbReference>
<proteinExistence type="predicted"/>
<keyword evidence="2" id="KW-1185">Reference proteome</keyword>
<dbReference type="OrthoDB" id="43807at2759"/>
<evidence type="ECO:0000313" key="1">
    <source>
        <dbReference type="EMBL" id="VBB28934.1"/>
    </source>
</evidence>
<gene>
    <name evidence="1" type="ORF">NAV_LOCUS3748</name>
</gene>
<dbReference type="PANTHER" id="PTHR22774">
    <property type="entry name" value="CHOREIN N-TERMINAL DOMAIN-CONTAINING PROTEIN"/>
    <property type="match status" value="1"/>
</dbReference>
<accession>A0A498SAX6</accession>
<dbReference type="STRING" id="6277.A0A498SAX6"/>
<protein>
    <submittedName>
        <fullName evidence="1">Uncharacterized protein</fullName>
    </submittedName>
</protein>
<organism evidence="1 2">
    <name type="scientific">Acanthocheilonema viteae</name>
    <name type="common">Filarial nematode worm</name>
    <name type="synonym">Dipetalonema viteae</name>
    <dbReference type="NCBI Taxonomy" id="6277"/>
    <lineage>
        <taxon>Eukaryota</taxon>
        <taxon>Metazoa</taxon>
        <taxon>Ecdysozoa</taxon>
        <taxon>Nematoda</taxon>
        <taxon>Chromadorea</taxon>
        <taxon>Rhabditida</taxon>
        <taxon>Spirurina</taxon>
        <taxon>Spiruromorpha</taxon>
        <taxon>Filarioidea</taxon>
        <taxon>Onchocercidae</taxon>
        <taxon>Acanthocheilonema</taxon>
    </lineage>
</organism>
<dbReference type="EMBL" id="UPTC01000502">
    <property type="protein sequence ID" value="VBB28934.1"/>
    <property type="molecule type" value="Genomic_DNA"/>
</dbReference>